<evidence type="ECO:0000313" key="1">
    <source>
        <dbReference type="EMBL" id="KAK7079794.1"/>
    </source>
</evidence>
<comment type="caution">
    <text evidence="1">The sequence shown here is derived from an EMBL/GenBank/DDBJ whole genome shotgun (WGS) entry which is preliminary data.</text>
</comment>
<dbReference type="EMBL" id="JAXCGZ010006392">
    <property type="protein sequence ID" value="KAK7079794.1"/>
    <property type="molecule type" value="Genomic_DNA"/>
</dbReference>
<dbReference type="Proteomes" id="UP001381693">
    <property type="component" value="Unassembled WGS sequence"/>
</dbReference>
<protein>
    <submittedName>
        <fullName evidence="1">Uncharacterized protein</fullName>
    </submittedName>
</protein>
<proteinExistence type="predicted"/>
<accession>A0AAN9AA02</accession>
<evidence type="ECO:0000313" key="2">
    <source>
        <dbReference type="Proteomes" id="UP001381693"/>
    </source>
</evidence>
<reference evidence="1 2" key="1">
    <citation type="submission" date="2023-11" db="EMBL/GenBank/DDBJ databases">
        <title>Halocaridina rubra genome assembly.</title>
        <authorList>
            <person name="Smith C."/>
        </authorList>
    </citation>
    <scope>NUCLEOTIDE SEQUENCE [LARGE SCALE GENOMIC DNA]</scope>
    <source>
        <strain evidence="1">EP-1</strain>
        <tissue evidence="1">Whole</tissue>
    </source>
</reference>
<dbReference type="AlphaFoldDB" id="A0AAN9AA02"/>
<keyword evidence="2" id="KW-1185">Reference proteome</keyword>
<gene>
    <name evidence="1" type="ORF">SK128_010736</name>
</gene>
<sequence length="327" mass="37352">MDERFPLITFHVDERFSLITFHKDERFPLITFHMDERFSLIAFHMDERFPFEKNITMTKVMAYATTWCTTNGCLLRLGNARVQENRFTMQGGDKNYGKIRCPVHKSPSRDLSMSTLWRRKSFDSAYLYRTDIAAQHGGDGRKVPRNPFIHSHSVNCAAEGTNLSCDTKAKSVTSVAAQTPRPRPNVLELYPNLNNSNNAIRRRLSRSSERSYDFEDFCYDVQSYVTASPTATSKTRIFPKTSTKASRASPNLFLCRRDVHASGQGRLGNIRKGLSLLSLCAGEVDPDEEFEDHHAKKILRPPTRHFYQRGISGIPVKRPAKYMGLAF</sequence>
<organism evidence="1 2">
    <name type="scientific">Halocaridina rubra</name>
    <name type="common">Hawaiian red shrimp</name>
    <dbReference type="NCBI Taxonomy" id="373956"/>
    <lineage>
        <taxon>Eukaryota</taxon>
        <taxon>Metazoa</taxon>
        <taxon>Ecdysozoa</taxon>
        <taxon>Arthropoda</taxon>
        <taxon>Crustacea</taxon>
        <taxon>Multicrustacea</taxon>
        <taxon>Malacostraca</taxon>
        <taxon>Eumalacostraca</taxon>
        <taxon>Eucarida</taxon>
        <taxon>Decapoda</taxon>
        <taxon>Pleocyemata</taxon>
        <taxon>Caridea</taxon>
        <taxon>Atyoidea</taxon>
        <taxon>Atyidae</taxon>
        <taxon>Halocaridina</taxon>
    </lineage>
</organism>
<name>A0AAN9AA02_HALRR</name>